<dbReference type="SUPFAM" id="SSF51182">
    <property type="entry name" value="RmlC-like cupins"/>
    <property type="match status" value="1"/>
</dbReference>
<dbReference type="Gene3D" id="2.60.120.10">
    <property type="entry name" value="Jelly Rolls"/>
    <property type="match status" value="1"/>
</dbReference>
<feature type="region of interest" description="Disordered" evidence="2">
    <location>
        <begin position="1"/>
        <end position="28"/>
    </location>
</feature>
<dbReference type="GO" id="GO:0003700">
    <property type="term" value="F:DNA-binding transcription factor activity"/>
    <property type="evidence" value="ECO:0007669"/>
    <property type="project" value="TreeGrafter"/>
</dbReference>
<dbReference type="EMBL" id="JAHHZF010000009">
    <property type="protein sequence ID" value="MBT9291582.1"/>
    <property type="molecule type" value="Genomic_DNA"/>
</dbReference>
<dbReference type="CDD" id="cd00093">
    <property type="entry name" value="HTH_XRE"/>
    <property type="match status" value="1"/>
</dbReference>
<comment type="caution">
    <text evidence="4">The sequence shown here is derived from an EMBL/GenBank/DDBJ whole genome shotgun (WGS) entry which is preliminary data.</text>
</comment>
<keyword evidence="1" id="KW-0238">DNA-binding</keyword>
<evidence type="ECO:0000256" key="2">
    <source>
        <dbReference type="SAM" id="MobiDB-lite"/>
    </source>
</evidence>
<accession>A0A947DAG3</accession>
<dbReference type="InterPro" id="IPR050807">
    <property type="entry name" value="TransReg_Diox_bact_type"/>
</dbReference>
<dbReference type="GO" id="GO:0003677">
    <property type="term" value="F:DNA binding"/>
    <property type="evidence" value="ECO:0007669"/>
    <property type="project" value="UniProtKB-KW"/>
</dbReference>
<dbReference type="PANTHER" id="PTHR46797">
    <property type="entry name" value="HTH-TYPE TRANSCRIPTIONAL REGULATOR"/>
    <property type="match status" value="1"/>
</dbReference>
<proteinExistence type="predicted"/>
<protein>
    <submittedName>
        <fullName evidence="4">XRE family transcriptional regulator</fullName>
    </submittedName>
</protein>
<dbReference type="InterPro" id="IPR001387">
    <property type="entry name" value="Cro/C1-type_HTH"/>
</dbReference>
<dbReference type="InterPro" id="IPR010982">
    <property type="entry name" value="Lambda_DNA-bd_dom_sf"/>
</dbReference>
<dbReference type="Proteomes" id="UP000766595">
    <property type="component" value="Unassembled WGS sequence"/>
</dbReference>
<dbReference type="GO" id="GO:0005829">
    <property type="term" value="C:cytosol"/>
    <property type="evidence" value="ECO:0007669"/>
    <property type="project" value="TreeGrafter"/>
</dbReference>
<dbReference type="CDD" id="cd02209">
    <property type="entry name" value="cupin_XRE_C"/>
    <property type="match status" value="1"/>
</dbReference>
<dbReference type="PANTHER" id="PTHR46797:SF1">
    <property type="entry name" value="METHYLPHOSPHONATE SYNTHASE"/>
    <property type="match status" value="1"/>
</dbReference>
<evidence type="ECO:0000259" key="3">
    <source>
        <dbReference type="PROSITE" id="PS50943"/>
    </source>
</evidence>
<evidence type="ECO:0000313" key="4">
    <source>
        <dbReference type="EMBL" id="MBT9291582.1"/>
    </source>
</evidence>
<dbReference type="InterPro" id="IPR013096">
    <property type="entry name" value="Cupin_2"/>
</dbReference>
<sequence length="212" mass="22582">MTDEASSAAVLPAAAETTPAPAKTGTALPAVGPRLRLQRRIRRLRLKDLAVKAGCSESLLSRIENGLVTPSLTTLHRLSQALGINVSTLLEPVEEKICTVYGPNDRPRLLRGDEAEGDGSTADSIIPVDEKRRLEGLMITLPAGGPLCGPFRHAGEEVGYVVNGAVELTVEGEIFIVPAGSTFFFESDRPHSYRASGPTSALVVWINTPPTF</sequence>
<dbReference type="PROSITE" id="PS50943">
    <property type="entry name" value="HTH_CROC1"/>
    <property type="match status" value="1"/>
</dbReference>
<name>A0A947DAG3_9HYPH</name>
<dbReference type="SUPFAM" id="SSF47413">
    <property type="entry name" value="lambda repressor-like DNA-binding domains"/>
    <property type="match status" value="1"/>
</dbReference>
<feature type="domain" description="HTH cro/C1-type" evidence="3">
    <location>
        <begin position="35"/>
        <end position="89"/>
    </location>
</feature>
<dbReference type="Pfam" id="PF07883">
    <property type="entry name" value="Cupin_2"/>
    <property type="match status" value="1"/>
</dbReference>
<dbReference type="InterPro" id="IPR011051">
    <property type="entry name" value="RmlC_Cupin_sf"/>
</dbReference>
<dbReference type="AlphaFoldDB" id="A0A947DAG3"/>
<keyword evidence="5" id="KW-1185">Reference proteome</keyword>
<dbReference type="Gene3D" id="1.10.260.40">
    <property type="entry name" value="lambda repressor-like DNA-binding domains"/>
    <property type="match status" value="1"/>
</dbReference>
<gene>
    <name evidence="4" type="ORF">KL771_19100</name>
</gene>
<reference evidence="4 5" key="1">
    <citation type="submission" date="2021-06" db="EMBL/GenBank/DDBJ databases">
        <authorList>
            <person name="Grouzdev D.S."/>
            <person name="Koziaeva V."/>
        </authorList>
    </citation>
    <scope>NUCLEOTIDE SEQUENCE [LARGE SCALE GENOMIC DNA]</scope>
    <source>
        <strain evidence="4 5">22</strain>
    </source>
</reference>
<dbReference type="InterPro" id="IPR014710">
    <property type="entry name" value="RmlC-like_jellyroll"/>
</dbReference>
<dbReference type="SMART" id="SM00530">
    <property type="entry name" value="HTH_XRE"/>
    <property type="match status" value="1"/>
</dbReference>
<evidence type="ECO:0000256" key="1">
    <source>
        <dbReference type="ARBA" id="ARBA00023125"/>
    </source>
</evidence>
<organism evidence="4 5">
    <name type="scientific">Prosthecodimorpha staleyi</name>
    <dbReference type="NCBI Taxonomy" id="2840188"/>
    <lineage>
        <taxon>Bacteria</taxon>
        <taxon>Pseudomonadati</taxon>
        <taxon>Pseudomonadota</taxon>
        <taxon>Alphaproteobacteria</taxon>
        <taxon>Hyphomicrobiales</taxon>
        <taxon>Ancalomicrobiaceae</taxon>
        <taxon>Prosthecodimorpha</taxon>
    </lineage>
</organism>
<dbReference type="Pfam" id="PF13560">
    <property type="entry name" value="HTH_31"/>
    <property type="match status" value="1"/>
</dbReference>
<evidence type="ECO:0000313" key="5">
    <source>
        <dbReference type="Proteomes" id="UP000766595"/>
    </source>
</evidence>
<dbReference type="RefSeq" id="WP_261970118.1">
    <property type="nucleotide sequence ID" value="NZ_JAHHZF010000009.1"/>
</dbReference>